<gene>
    <name evidence="1" type="ORF">S01H4_55625</name>
</gene>
<feature type="non-terminal residue" evidence="1">
    <location>
        <position position="1"/>
    </location>
</feature>
<reference evidence="1" key="1">
    <citation type="journal article" date="2014" name="Front. Microbiol.">
        <title>High frequency of phylogenetically diverse reductive dehalogenase-homologous genes in deep subseafloor sedimentary metagenomes.</title>
        <authorList>
            <person name="Kawai M."/>
            <person name="Futagami T."/>
            <person name="Toyoda A."/>
            <person name="Takaki Y."/>
            <person name="Nishi S."/>
            <person name="Hori S."/>
            <person name="Arai W."/>
            <person name="Tsubouchi T."/>
            <person name="Morono Y."/>
            <person name="Uchiyama I."/>
            <person name="Ito T."/>
            <person name="Fujiyama A."/>
            <person name="Inagaki F."/>
            <person name="Takami H."/>
        </authorList>
    </citation>
    <scope>NUCLEOTIDE SEQUENCE</scope>
    <source>
        <strain evidence="1">Expedition CK06-06</strain>
    </source>
</reference>
<dbReference type="AlphaFoldDB" id="X1CH36"/>
<name>X1CH36_9ZZZZ</name>
<accession>X1CH36</accession>
<sequence>EQANYSYYQKKKMEIKEGNFRTEFGLDNPFNEDIIEVTELN</sequence>
<protein>
    <submittedName>
        <fullName evidence="1">Uncharacterized protein</fullName>
    </submittedName>
</protein>
<evidence type="ECO:0000313" key="1">
    <source>
        <dbReference type="EMBL" id="GAH07616.1"/>
    </source>
</evidence>
<proteinExistence type="predicted"/>
<comment type="caution">
    <text evidence="1">The sequence shown here is derived from an EMBL/GenBank/DDBJ whole genome shotgun (WGS) entry which is preliminary data.</text>
</comment>
<organism evidence="1">
    <name type="scientific">marine sediment metagenome</name>
    <dbReference type="NCBI Taxonomy" id="412755"/>
    <lineage>
        <taxon>unclassified sequences</taxon>
        <taxon>metagenomes</taxon>
        <taxon>ecological metagenomes</taxon>
    </lineage>
</organism>
<dbReference type="EMBL" id="BART01032124">
    <property type="protein sequence ID" value="GAH07616.1"/>
    <property type="molecule type" value="Genomic_DNA"/>
</dbReference>